<reference evidence="3 4" key="1">
    <citation type="journal article" date="2024" name="G3 (Bethesda)">
        <title>Genome assembly of Hibiscus sabdariffa L. provides insights into metabolisms of medicinal natural products.</title>
        <authorList>
            <person name="Kim T."/>
        </authorList>
    </citation>
    <scope>NUCLEOTIDE SEQUENCE [LARGE SCALE GENOMIC DNA]</scope>
    <source>
        <strain evidence="3">TK-2024</strain>
        <tissue evidence="3">Old leaves</tissue>
    </source>
</reference>
<sequence length="289" mass="33121">MVQVGERGLALKVKTRLKEHKDDEEGSWTYVFNNFKLLRVLFLEATESDYCVSCKSPGAIGNLIYLRFLNTIPSSLGNLKCLQTLDLRKELDSCDLRVPNVICKLEQLRHLYLPDPQHIIGDFKEYLDKNLPIITSKHLQFLSIRGLQIDPKLVAHLLSSCANLCELVLRGSMNKLPGYHHFPSSITVIRLNECCLMEDPMPTLEKLRNLMILELDCTSSLGEEMVCSAPHFPKLESLSLRWLTYLEEWKVEEGAMPALRHLEIDRCKKLKMLPDGLRFITTLQELKIG</sequence>
<keyword evidence="4" id="KW-1185">Reference proteome</keyword>
<proteinExistence type="predicted"/>
<dbReference type="PANTHER" id="PTHR15140:SF37">
    <property type="entry name" value="UBIQUITIN-LIKE DOMAIN-CONTAINING PROTEIN"/>
    <property type="match status" value="1"/>
</dbReference>
<dbReference type="Pfam" id="PF23598">
    <property type="entry name" value="LRR_14"/>
    <property type="match status" value="1"/>
</dbReference>
<evidence type="ECO:0000256" key="1">
    <source>
        <dbReference type="ARBA" id="ARBA00022737"/>
    </source>
</evidence>
<organism evidence="3 4">
    <name type="scientific">Hibiscus sabdariffa</name>
    <name type="common">roselle</name>
    <dbReference type="NCBI Taxonomy" id="183260"/>
    <lineage>
        <taxon>Eukaryota</taxon>
        <taxon>Viridiplantae</taxon>
        <taxon>Streptophyta</taxon>
        <taxon>Embryophyta</taxon>
        <taxon>Tracheophyta</taxon>
        <taxon>Spermatophyta</taxon>
        <taxon>Magnoliopsida</taxon>
        <taxon>eudicotyledons</taxon>
        <taxon>Gunneridae</taxon>
        <taxon>Pentapetalae</taxon>
        <taxon>rosids</taxon>
        <taxon>malvids</taxon>
        <taxon>Malvales</taxon>
        <taxon>Malvaceae</taxon>
        <taxon>Malvoideae</taxon>
        <taxon>Hibiscus</taxon>
    </lineage>
</organism>
<dbReference type="InterPro" id="IPR055414">
    <property type="entry name" value="LRR_R13L4/SHOC2-like"/>
</dbReference>
<comment type="caution">
    <text evidence="3">The sequence shown here is derived from an EMBL/GenBank/DDBJ whole genome shotgun (WGS) entry which is preliminary data.</text>
</comment>
<evidence type="ECO:0000259" key="2">
    <source>
        <dbReference type="Pfam" id="PF23598"/>
    </source>
</evidence>
<feature type="domain" description="Disease resistance R13L4/SHOC-2-like LRR" evidence="2">
    <location>
        <begin position="31"/>
        <end position="114"/>
    </location>
</feature>
<dbReference type="PANTHER" id="PTHR15140">
    <property type="entry name" value="TUBULIN-SPECIFIC CHAPERONE E"/>
    <property type="match status" value="1"/>
</dbReference>
<protein>
    <recommendedName>
        <fullName evidence="2">Disease resistance R13L4/SHOC-2-like LRR domain-containing protein</fullName>
    </recommendedName>
</protein>
<name>A0ABR2QW32_9ROSI</name>
<dbReference type="EMBL" id="JBBPBN010000030">
    <property type="protein sequence ID" value="KAK9004907.1"/>
    <property type="molecule type" value="Genomic_DNA"/>
</dbReference>
<dbReference type="InterPro" id="IPR032675">
    <property type="entry name" value="LRR_dom_sf"/>
</dbReference>
<keyword evidence="1" id="KW-0677">Repeat</keyword>
<dbReference type="SUPFAM" id="SSF52047">
    <property type="entry name" value="RNI-like"/>
    <property type="match status" value="1"/>
</dbReference>
<evidence type="ECO:0000313" key="4">
    <source>
        <dbReference type="Proteomes" id="UP001396334"/>
    </source>
</evidence>
<evidence type="ECO:0000313" key="3">
    <source>
        <dbReference type="EMBL" id="KAK9004907.1"/>
    </source>
</evidence>
<dbReference type="Gene3D" id="3.80.10.10">
    <property type="entry name" value="Ribonuclease Inhibitor"/>
    <property type="match status" value="1"/>
</dbReference>
<accession>A0ABR2QW32</accession>
<gene>
    <name evidence="3" type="ORF">V6N11_042358</name>
</gene>
<dbReference type="Proteomes" id="UP001396334">
    <property type="component" value="Unassembled WGS sequence"/>
</dbReference>